<proteinExistence type="predicted"/>
<feature type="transmembrane region" description="Helical" evidence="2">
    <location>
        <begin position="58"/>
        <end position="77"/>
    </location>
</feature>
<comment type="caution">
    <text evidence="3">The sequence shown here is derived from an EMBL/GenBank/DDBJ whole genome shotgun (WGS) entry which is preliminary data.</text>
</comment>
<evidence type="ECO:0000313" key="3">
    <source>
        <dbReference type="EMBL" id="MBE1456789.1"/>
    </source>
</evidence>
<keyword evidence="3" id="KW-0378">Hydrolase</keyword>
<evidence type="ECO:0000256" key="2">
    <source>
        <dbReference type="SAM" id="Phobius"/>
    </source>
</evidence>
<name>A0ABR9HCP5_9ACTN</name>
<keyword evidence="4" id="KW-1185">Reference proteome</keyword>
<keyword evidence="2" id="KW-0812">Transmembrane</keyword>
<feature type="region of interest" description="Disordered" evidence="1">
    <location>
        <begin position="148"/>
        <end position="219"/>
    </location>
</feature>
<dbReference type="GO" id="GO:0008233">
    <property type="term" value="F:peptidase activity"/>
    <property type="evidence" value="ECO:0007669"/>
    <property type="project" value="UniProtKB-KW"/>
</dbReference>
<keyword evidence="2" id="KW-1133">Transmembrane helix</keyword>
<accession>A0ABR9HCP5</accession>
<feature type="transmembrane region" description="Helical" evidence="2">
    <location>
        <begin position="109"/>
        <end position="130"/>
    </location>
</feature>
<dbReference type="RefSeq" id="WP_225942337.1">
    <property type="nucleotide sequence ID" value="NZ_BMXJ01000002.1"/>
</dbReference>
<keyword evidence="3" id="KW-0645">Protease</keyword>
<evidence type="ECO:0000256" key="1">
    <source>
        <dbReference type="SAM" id="MobiDB-lite"/>
    </source>
</evidence>
<feature type="transmembrane region" description="Helical" evidence="2">
    <location>
        <begin position="15"/>
        <end position="38"/>
    </location>
</feature>
<dbReference type="EMBL" id="JADBDY010000001">
    <property type="protein sequence ID" value="MBE1456789.1"/>
    <property type="molecule type" value="Genomic_DNA"/>
</dbReference>
<organism evidence="3 4">
    <name type="scientific">Nocardiopsis terrae</name>
    <dbReference type="NCBI Taxonomy" id="372655"/>
    <lineage>
        <taxon>Bacteria</taxon>
        <taxon>Bacillati</taxon>
        <taxon>Actinomycetota</taxon>
        <taxon>Actinomycetes</taxon>
        <taxon>Streptosporangiales</taxon>
        <taxon>Nocardiopsidaceae</taxon>
        <taxon>Nocardiopsis</taxon>
    </lineage>
</organism>
<feature type="compositionally biased region" description="Basic and acidic residues" evidence="1">
    <location>
        <begin position="174"/>
        <end position="191"/>
    </location>
</feature>
<gene>
    <name evidence="3" type="ORF">H4W79_001003</name>
</gene>
<dbReference type="GO" id="GO:0006508">
    <property type="term" value="P:proteolysis"/>
    <property type="evidence" value="ECO:0007669"/>
    <property type="project" value="UniProtKB-KW"/>
</dbReference>
<feature type="compositionally biased region" description="Low complexity" evidence="1">
    <location>
        <begin position="194"/>
        <end position="207"/>
    </location>
</feature>
<protein>
    <submittedName>
        <fullName evidence="3">Membrane protein implicated in regulation of membrane protease activity</fullName>
    </submittedName>
</protein>
<reference evidence="3 4" key="1">
    <citation type="submission" date="2020-10" db="EMBL/GenBank/DDBJ databases">
        <title>Sequencing the genomes of 1000 actinobacteria strains.</title>
        <authorList>
            <person name="Klenk H.-P."/>
        </authorList>
    </citation>
    <scope>NUCLEOTIDE SEQUENCE [LARGE SCALE GENOMIC DNA]</scope>
    <source>
        <strain evidence="3 4">DSM 45157</strain>
    </source>
</reference>
<dbReference type="Proteomes" id="UP000598217">
    <property type="component" value="Unassembled WGS sequence"/>
</dbReference>
<keyword evidence="2" id="KW-0472">Membrane</keyword>
<evidence type="ECO:0000313" key="4">
    <source>
        <dbReference type="Proteomes" id="UP000598217"/>
    </source>
</evidence>
<feature type="transmembrane region" description="Helical" evidence="2">
    <location>
        <begin position="84"/>
        <end position="103"/>
    </location>
</feature>
<sequence length="219" mass="22990">MDLDTKRRADRRLDIVYRIGAGLTGLVLIGFGTAGLMIRLPLFDTQGEVIAGLSTNGALSFLSIAIGSLLVGAMVLGGIFASTVCVAVGAAFVASGLVNLYLMSTDFNILAFSMPNVIFSFVVGLMVMTFGMYGRFSGGLAEDNPFRQHRESRHRGRVPAPRAEGVGGSVGHGSTDERLRDAAGEPDHRVEQQAGARDAAADGGAPRVRGRHRADGAAE</sequence>